<proteinExistence type="predicted"/>
<dbReference type="InterPro" id="IPR014284">
    <property type="entry name" value="RNA_pol_sigma-70_dom"/>
</dbReference>
<evidence type="ECO:0000259" key="1">
    <source>
        <dbReference type="Pfam" id="PF08281"/>
    </source>
</evidence>
<dbReference type="InterPro" id="IPR036388">
    <property type="entry name" value="WH-like_DNA-bd_sf"/>
</dbReference>
<dbReference type="InterPro" id="IPR013324">
    <property type="entry name" value="RNA_pol_sigma_r3/r4-like"/>
</dbReference>
<accession>A0A1I2UER3</accession>
<dbReference type="Proteomes" id="UP000198752">
    <property type="component" value="Unassembled WGS sequence"/>
</dbReference>
<dbReference type="GO" id="GO:0003677">
    <property type="term" value="F:DNA binding"/>
    <property type="evidence" value="ECO:0007669"/>
    <property type="project" value="InterPro"/>
</dbReference>
<dbReference type="OrthoDB" id="9783788at2"/>
<keyword evidence="3" id="KW-1185">Reference proteome</keyword>
<dbReference type="GO" id="GO:0016987">
    <property type="term" value="F:sigma factor activity"/>
    <property type="evidence" value="ECO:0007669"/>
    <property type="project" value="InterPro"/>
</dbReference>
<dbReference type="Gene3D" id="1.10.10.10">
    <property type="entry name" value="Winged helix-like DNA-binding domain superfamily/Winged helix DNA-binding domain"/>
    <property type="match status" value="1"/>
</dbReference>
<sequence>MCLPTLLRHQPLRQHVPPRFAAKRASFMKRTKLLVSVFITFIAFANRTMEGRLSDYLRKHYKNKSREEYDREGSDYGIPDESAESLNRQMLRILQDQLPTLTPREALYIKLSVFHDWSTQQIAEAAQVSEHTVRSWKKSLRKKLAPLRDELKKRK</sequence>
<organism evidence="2 3">
    <name type="scientific">Sporolactobacillus nakayamae</name>
    <dbReference type="NCBI Taxonomy" id="269670"/>
    <lineage>
        <taxon>Bacteria</taxon>
        <taxon>Bacillati</taxon>
        <taxon>Bacillota</taxon>
        <taxon>Bacilli</taxon>
        <taxon>Bacillales</taxon>
        <taxon>Sporolactobacillaceae</taxon>
        <taxon>Sporolactobacillus</taxon>
    </lineage>
</organism>
<dbReference type="GO" id="GO:0006352">
    <property type="term" value="P:DNA-templated transcription initiation"/>
    <property type="evidence" value="ECO:0007669"/>
    <property type="project" value="InterPro"/>
</dbReference>
<protein>
    <submittedName>
        <fullName evidence="2">RNA polymerase sigma factor, sigma-70 family</fullName>
    </submittedName>
</protein>
<evidence type="ECO:0000313" key="2">
    <source>
        <dbReference type="EMBL" id="SFG75483.1"/>
    </source>
</evidence>
<evidence type="ECO:0000313" key="3">
    <source>
        <dbReference type="Proteomes" id="UP000198752"/>
    </source>
</evidence>
<dbReference type="InterPro" id="IPR013249">
    <property type="entry name" value="RNA_pol_sigma70_r4_t2"/>
</dbReference>
<dbReference type="AlphaFoldDB" id="A0A1I2UER3"/>
<name>A0A1I2UER3_9BACL</name>
<gene>
    <name evidence="2" type="ORF">SAMN02982927_02669</name>
</gene>
<feature type="domain" description="RNA polymerase sigma factor 70 region 4 type 2" evidence="1">
    <location>
        <begin position="92"/>
        <end position="144"/>
    </location>
</feature>
<dbReference type="NCBIfam" id="TIGR02937">
    <property type="entry name" value="sigma70-ECF"/>
    <property type="match status" value="1"/>
</dbReference>
<dbReference type="SUPFAM" id="SSF88659">
    <property type="entry name" value="Sigma3 and sigma4 domains of RNA polymerase sigma factors"/>
    <property type="match status" value="1"/>
</dbReference>
<dbReference type="Pfam" id="PF08281">
    <property type="entry name" value="Sigma70_r4_2"/>
    <property type="match status" value="1"/>
</dbReference>
<reference evidence="3" key="1">
    <citation type="submission" date="2016-10" db="EMBL/GenBank/DDBJ databases">
        <authorList>
            <person name="Varghese N."/>
            <person name="Submissions S."/>
        </authorList>
    </citation>
    <scope>NUCLEOTIDE SEQUENCE [LARGE SCALE GENOMIC DNA]</scope>
    <source>
        <strain evidence="3">ATCC 700379</strain>
    </source>
</reference>
<dbReference type="RefSeq" id="WP_093673761.1">
    <property type="nucleotide sequence ID" value="NZ_FOOY01000020.1"/>
</dbReference>
<dbReference type="EMBL" id="FOOY01000020">
    <property type="protein sequence ID" value="SFG75483.1"/>
    <property type="molecule type" value="Genomic_DNA"/>
</dbReference>
<dbReference type="STRING" id="269670.SAMN02982927_02669"/>